<evidence type="ECO:0000313" key="3">
    <source>
        <dbReference type="Proteomes" id="UP001225605"/>
    </source>
</evidence>
<evidence type="ECO:0000259" key="1">
    <source>
        <dbReference type="Pfam" id="PF01909"/>
    </source>
</evidence>
<dbReference type="CDD" id="cd05403">
    <property type="entry name" value="NT_KNTase_like"/>
    <property type="match status" value="1"/>
</dbReference>
<sequence length="232" mass="24520">MGAGEAGQAQVNDAHLRALDESAPGLVAAAHVVGSAALDDHQPGSDLDLVVELSRPPTPADLAALAAAQTLDLDVVYLVDGEPGPWARDGEFRVSGGEVTPVVLLQLNEHSTTLRGARPSFEVTRAEVEDYCRRNLVEYWRPLVELAAAATGPGFPQGVLWIAFGPARQWHTIRTGGIVSKSRAGELAAAHWPDLAGELLDLVAARRGADVELTAAHREAAVELGRRVLAEV</sequence>
<reference evidence="2 3" key="1">
    <citation type="submission" date="2017-06" db="EMBL/GenBank/DDBJ databases">
        <title>Cultured bacterium strain Saccharothrix yanglingensis Hhs.015.</title>
        <authorList>
            <person name="Xia Y."/>
        </authorList>
    </citation>
    <scope>NUCLEOTIDE SEQUENCE [LARGE SCALE GENOMIC DNA]</scope>
    <source>
        <strain evidence="2 3">Hhs.015</strain>
    </source>
</reference>
<protein>
    <recommendedName>
        <fullName evidence="1">Polymerase nucleotidyl transferase domain-containing protein</fullName>
    </recommendedName>
</protein>
<evidence type="ECO:0000313" key="2">
    <source>
        <dbReference type="EMBL" id="MDQ2587362.1"/>
    </source>
</evidence>
<accession>A0ABU0X5E8</accession>
<feature type="domain" description="Polymerase nucleotidyl transferase" evidence="1">
    <location>
        <begin position="16"/>
        <end position="58"/>
    </location>
</feature>
<dbReference type="InterPro" id="IPR043519">
    <property type="entry name" value="NT_sf"/>
</dbReference>
<dbReference type="Pfam" id="PF01909">
    <property type="entry name" value="NTP_transf_2"/>
    <property type="match status" value="1"/>
</dbReference>
<dbReference type="InterPro" id="IPR002934">
    <property type="entry name" value="Polymerase_NTP_transf_dom"/>
</dbReference>
<dbReference type="Proteomes" id="UP001225605">
    <property type="component" value="Unassembled WGS sequence"/>
</dbReference>
<dbReference type="SUPFAM" id="SSF81301">
    <property type="entry name" value="Nucleotidyltransferase"/>
    <property type="match status" value="1"/>
</dbReference>
<dbReference type="EMBL" id="NSDM01000012">
    <property type="protein sequence ID" value="MDQ2587362.1"/>
    <property type="molecule type" value="Genomic_DNA"/>
</dbReference>
<keyword evidence="3" id="KW-1185">Reference proteome</keyword>
<comment type="caution">
    <text evidence="2">The sequence shown here is derived from an EMBL/GenBank/DDBJ whole genome shotgun (WGS) entry which is preliminary data.</text>
</comment>
<name>A0ABU0X5E8_9PSEU</name>
<gene>
    <name evidence="2" type="ORF">CKY47_25925</name>
</gene>
<organism evidence="2 3">
    <name type="scientific">Saccharothrix yanglingensis</name>
    <dbReference type="NCBI Taxonomy" id="659496"/>
    <lineage>
        <taxon>Bacteria</taxon>
        <taxon>Bacillati</taxon>
        <taxon>Actinomycetota</taxon>
        <taxon>Actinomycetes</taxon>
        <taxon>Pseudonocardiales</taxon>
        <taxon>Pseudonocardiaceae</taxon>
        <taxon>Saccharothrix</taxon>
    </lineage>
</organism>
<proteinExistence type="predicted"/>